<dbReference type="EMBL" id="AP028056">
    <property type="protein sequence ID" value="BEH01094.1"/>
    <property type="molecule type" value="Genomic_DNA"/>
</dbReference>
<dbReference type="PANTHER" id="PTHR34039">
    <property type="entry name" value="UPF0102 PROTEIN YRAN"/>
    <property type="match status" value="1"/>
</dbReference>
<dbReference type="InterPro" id="IPR003509">
    <property type="entry name" value="UPF0102_YraN-like"/>
</dbReference>
<dbReference type="KEGG" id="broo:brsh051_03750"/>
<gene>
    <name evidence="3" type="ORF">brsh051_03750</name>
</gene>
<dbReference type="RefSeq" id="WP_286267030.1">
    <property type="nucleotide sequence ID" value="NZ_AP028056.1"/>
</dbReference>
<accession>A0AAN0MEZ7</accession>
<dbReference type="InterPro" id="IPR011335">
    <property type="entry name" value="Restrct_endonuc-II-like"/>
</dbReference>
<evidence type="ECO:0000256" key="1">
    <source>
        <dbReference type="ARBA" id="ARBA00006738"/>
    </source>
</evidence>
<name>A0AAN0MEZ7_9ACTN</name>
<protein>
    <recommendedName>
        <fullName evidence="2">UPF0102 protein brsh051_03750</fullName>
    </recommendedName>
</protein>
<comment type="similarity">
    <text evidence="1 2">Belongs to the UPF0102 family.</text>
</comment>
<dbReference type="GO" id="GO:0003676">
    <property type="term" value="F:nucleic acid binding"/>
    <property type="evidence" value="ECO:0007669"/>
    <property type="project" value="InterPro"/>
</dbReference>
<dbReference type="Proteomes" id="UP001431656">
    <property type="component" value="Chromosome"/>
</dbReference>
<dbReference type="NCBIfam" id="NF009154">
    <property type="entry name" value="PRK12497.3-3"/>
    <property type="match status" value="1"/>
</dbReference>
<evidence type="ECO:0000256" key="2">
    <source>
        <dbReference type="HAMAP-Rule" id="MF_00048"/>
    </source>
</evidence>
<keyword evidence="4" id="KW-1185">Reference proteome</keyword>
<organism evidence="3 4">
    <name type="scientific">Brooklawnia propionicigenes</name>
    <dbReference type="NCBI Taxonomy" id="3041175"/>
    <lineage>
        <taxon>Bacteria</taxon>
        <taxon>Bacillati</taxon>
        <taxon>Actinomycetota</taxon>
        <taxon>Actinomycetes</taxon>
        <taxon>Propionibacteriales</taxon>
        <taxon>Propionibacteriaceae</taxon>
        <taxon>Brooklawnia</taxon>
    </lineage>
</organism>
<dbReference type="CDD" id="cd20736">
    <property type="entry name" value="PoNe_Nuclease"/>
    <property type="match status" value="1"/>
</dbReference>
<reference evidence="3" key="1">
    <citation type="journal article" date="2024" name="Int. J. Syst. Evol. Microbiol.">
        <title>Brooklawnia propionicigenes sp. nov., a facultatively anaerobic, propionate-producing bacterium isolated from a methanogenic reactor treating waste from cattle farms.</title>
        <authorList>
            <person name="Akita Y."/>
            <person name="Ueki A."/>
            <person name="Tonouchi A."/>
            <person name="Sugawara Y."/>
            <person name="Honma S."/>
            <person name="Kaku N."/>
            <person name="Ueki K."/>
        </authorList>
    </citation>
    <scope>NUCLEOTIDE SEQUENCE</scope>
    <source>
        <strain evidence="3">SH051</strain>
    </source>
</reference>
<evidence type="ECO:0000313" key="3">
    <source>
        <dbReference type="EMBL" id="BEH01094.1"/>
    </source>
</evidence>
<dbReference type="HAMAP" id="MF_00048">
    <property type="entry name" value="UPF0102"/>
    <property type="match status" value="1"/>
</dbReference>
<evidence type="ECO:0000313" key="4">
    <source>
        <dbReference type="Proteomes" id="UP001431656"/>
    </source>
</evidence>
<dbReference type="AlphaFoldDB" id="A0AAN0MEZ7"/>
<dbReference type="PANTHER" id="PTHR34039:SF1">
    <property type="entry name" value="UPF0102 PROTEIN YRAN"/>
    <property type="match status" value="1"/>
</dbReference>
<proteinExistence type="inferred from homology"/>
<dbReference type="SUPFAM" id="SSF52980">
    <property type="entry name" value="Restriction endonuclease-like"/>
    <property type="match status" value="1"/>
</dbReference>
<dbReference type="InterPro" id="IPR011856">
    <property type="entry name" value="tRNA_endonuc-like_dom_sf"/>
</dbReference>
<dbReference type="Gene3D" id="3.40.1350.10">
    <property type="match status" value="1"/>
</dbReference>
<dbReference type="Pfam" id="PF02021">
    <property type="entry name" value="UPF0102"/>
    <property type="match status" value="1"/>
</dbReference>
<sequence length="131" mass="14253">MMRRSDSALDNRKQLGGWGEDLAADYLMSLGWVVTDRNWRCSVGEIDLACLEPCSGDLPNGVIVEVKCRSGTGFGDPLEAITYAKRQRLRQLATSWRRASGLAVSSLRVDAVGILKLPGSAPLIRHVRGVA</sequence>